<accession>A0ABT0XI27</accession>
<name>A0ABT0XI27_9BACI</name>
<evidence type="ECO:0000256" key="1">
    <source>
        <dbReference type="SAM" id="Phobius"/>
    </source>
</evidence>
<dbReference type="RefSeq" id="WP_251606407.1">
    <property type="nucleotide sequence ID" value="NZ_JAMQJY010000001.1"/>
</dbReference>
<sequence length="191" mass="22056">MWDKIIDVLKLNNKQLVPIFFTSLFITLFSNSSIAQNVGLAVISENEVVSLVVAIALFLSTALLLTNLCFFISNKIMNKFSLKKLEKEKFNRLSNLTEIEREILLEYIESGSKSRVFDMTDGDIIVLRRYGILNIGSKISSGMMNFPHIIDEYSRKVLIDNPEFLHIEKSEDEDENYTNPYQSFKMPIKWD</sequence>
<dbReference type="Pfam" id="PF14163">
    <property type="entry name" value="SieB"/>
    <property type="match status" value="1"/>
</dbReference>
<dbReference type="EMBL" id="JAMQJY010000001">
    <property type="protein sequence ID" value="MCM2675558.1"/>
    <property type="molecule type" value="Genomic_DNA"/>
</dbReference>
<protein>
    <submittedName>
        <fullName evidence="2">Superinfection exclusion B family protein</fullName>
    </submittedName>
</protein>
<reference evidence="2" key="1">
    <citation type="submission" date="2022-06" db="EMBL/GenBank/DDBJ databases">
        <title>Alkalicoccobacillus porphyridii sp. nov., isolated from a marine red alga, Porphyridium purpureum and reclassification of Shouchella plakortidis and Shouchella gibsonii as Alkalicoccobacillus plakortidis comb. nov. and Alkalicoccobacillus gibsonii comb. nov.</title>
        <authorList>
            <person name="Kim K.H."/>
            <person name="Lee J.K."/>
            <person name="Han D.M."/>
            <person name="Baek J.H."/>
            <person name="Jeon C.O."/>
        </authorList>
    </citation>
    <scope>NUCLEOTIDE SEQUENCE</scope>
    <source>
        <strain evidence="2">DSM 19153</strain>
    </source>
</reference>
<keyword evidence="1" id="KW-0812">Transmembrane</keyword>
<evidence type="ECO:0000313" key="3">
    <source>
        <dbReference type="Proteomes" id="UP001203665"/>
    </source>
</evidence>
<keyword evidence="1" id="KW-1133">Transmembrane helix</keyword>
<comment type="caution">
    <text evidence="2">The sequence shown here is derived from an EMBL/GenBank/DDBJ whole genome shotgun (WGS) entry which is preliminary data.</text>
</comment>
<gene>
    <name evidence="2" type="ORF">NDM98_08680</name>
</gene>
<keyword evidence="1" id="KW-0472">Membrane</keyword>
<evidence type="ECO:0000313" key="2">
    <source>
        <dbReference type="EMBL" id="MCM2675558.1"/>
    </source>
</evidence>
<dbReference type="InterPro" id="IPR025982">
    <property type="entry name" value="SieB"/>
</dbReference>
<dbReference type="Proteomes" id="UP001203665">
    <property type="component" value="Unassembled WGS sequence"/>
</dbReference>
<proteinExistence type="predicted"/>
<feature type="transmembrane region" description="Helical" evidence="1">
    <location>
        <begin position="51"/>
        <end position="73"/>
    </location>
</feature>
<organism evidence="2 3">
    <name type="scientific">Alkalicoccobacillus plakortidis</name>
    <dbReference type="NCBI Taxonomy" id="444060"/>
    <lineage>
        <taxon>Bacteria</taxon>
        <taxon>Bacillati</taxon>
        <taxon>Bacillota</taxon>
        <taxon>Bacilli</taxon>
        <taxon>Bacillales</taxon>
        <taxon>Bacillaceae</taxon>
        <taxon>Alkalicoccobacillus</taxon>
    </lineage>
</organism>
<keyword evidence="3" id="KW-1185">Reference proteome</keyword>